<keyword evidence="15" id="KW-1185">Reference proteome</keyword>
<dbReference type="RefSeq" id="WP_380223093.1">
    <property type="nucleotide sequence ID" value="NZ_JBHSOF010000001.1"/>
</dbReference>
<dbReference type="Pfam" id="PF02518">
    <property type="entry name" value="HATPase_c"/>
    <property type="match status" value="1"/>
</dbReference>
<comment type="subcellular location">
    <subcellularLocation>
        <location evidence="2">Cell membrane</location>
    </subcellularLocation>
</comment>
<organism evidence="14 15">
    <name type="scientific">Kitasatospora misakiensis</name>
    <dbReference type="NCBI Taxonomy" id="67330"/>
    <lineage>
        <taxon>Bacteria</taxon>
        <taxon>Bacillati</taxon>
        <taxon>Actinomycetota</taxon>
        <taxon>Actinomycetes</taxon>
        <taxon>Kitasatosporales</taxon>
        <taxon>Streptomycetaceae</taxon>
        <taxon>Kitasatospora</taxon>
    </lineage>
</organism>
<dbReference type="EC" id="2.7.13.3" evidence="3"/>
<dbReference type="SMART" id="SM00388">
    <property type="entry name" value="HisKA"/>
    <property type="match status" value="1"/>
</dbReference>
<dbReference type="InterPro" id="IPR036890">
    <property type="entry name" value="HATPase_C_sf"/>
</dbReference>
<protein>
    <recommendedName>
        <fullName evidence="3">histidine kinase</fullName>
        <ecNumber evidence="3">2.7.13.3</ecNumber>
    </recommendedName>
</protein>
<evidence type="ECO:0000313" key="15">
    <source>
        <dbReference type="Proteomes" id="UP001595975"/>
    </source>
</evidence>
<evidence type="ECO:0000256" key="6">
    <source>
        <dbReference type="ARBA" id="ARBA00022692"/>
    </source>
</evidence>
<dbReference type="InterPro" id="IPR003661">
    <property type="entry name" value="HisK_dim/P_dom"/>
</dbReference>
<evidence type="ECO:0000256" key="8">
    <source>
        <dbReference type="ARBA" id="ARBA00022989"/>
    </source>
</evidence>
<dbReference type="InterPro" id="IPR050428">
    <property type="entry name" value="TCS_sensor_his_kinase"/>
</dbReference>
<keyword evidence="4" id="KW-0597">Phosphoprotein</keyword>
<evidence type="ECO:0000256" key="7">
    <source>
        <dbReference type="ARBA" id="ARBA00022777"/>
    </source>
</evidence>
<evidence type="ECO:0000256" key="5">
    <source>
        <dbReference type="ARBA" id="ARBA00022679"/>
    </source>
</evidence>
<dbReference type="SUPFAM" id="SSF47384">
    <property type="entry name" value="Homodimeric domain of signal transducing histidine kinase"/>
    <property type="match status" value="1"/>
</dbReference>
<keyword evidence="8 12" id="KW-1133">Transmembrane helix</keyword>
<evidence type="ECO:0000259" key="13">
    <source>
        <dbReference type="PROSITE" id="PS50109"/>
    </source>
</evidence>
<dbReference type="Proteomes" id="UP001595975">
    <property type="component" value="Unassembled WGS sequence"/>
</dbReference>
<evidence type="ECO:0000256" key="12">
    <source>
        <dbReference type="SAM" id="Phobius"/>
    </source>
</evidence>
<keyword evidence="10 12" id="KW-0472">Membrane</keyword>
<dbReference type="PROSITE" id="PS50109">
    <property type="entry name" value="HIS_KIN"/>
    <property type="match status" value="1"/>
</dbReference>
<comment type="caution">
    <text evidence="14">The sequence shown here is derived from an EMBL/GenBank/DDBJ whole genome shotgun (WGS) entry which is preliminary data.</text>
</comment>
<evidence type="ECO:0000256" key="4">
    <source>
        <dbReference type="ARBA" id="ARBA00022553"/>
    </source>
</evidence>
<feature type="transmembrane region" description="Helical" evidence="12">
    <location>
        <begin position="165"/>
        <end position="184"/>
    </location>
</feature>
<evidence type="ECO:0000256" key="11">
    <source>
        <dbReference type="SAM" id="MobiDB-lite"/>
    </source>
</evidence>
<feature type="region of interest" description="Disordered" evidence="11">
    <location>
        <begin position="476"/>
        <end position="498"/>
    </location>
</feature>
<name>A0ABW0WXZ4_9ACTN</name>
<feature type="domain" description="Histidine kinase" evidence="13">
    <location>
        <begin position="265"/>
        <end position="478"/>
    </location>
</feature>
<accession>A0ABW0WXZ4</accession>
<dbReference type="Gene3D" id="3.30.565.10">
    <property type="entry name" value="Histidine kinase-like ATPase, C-terminal domain"/>
    <property type="match status" value="1"/>
</dbReference>
<keyword evidence="9" id="KW-0902">Two-component regulatory system</keyword>
<dbReference type="PANTHER" id="PTHR45436:SF5">
    <property type="entry name" value="SENSOR HISTIDINE KINASE TRCS"/>
    <property type="match status" value="1"/>
</dbReference>
<sequence>MRLSTRIALWAAAVVPLLVLLAGLLLLPLVGRDLRHQQDARLNDRAAALLPGVRALVTADSRGRPKVEQNQQRKVVDAALDLGVRVTGTDGGVLLFVGPQPEGPGLLPTEPGGGPVTVREHGTAWRVLTVAVGGGGGGGGHGGRLQVIAPTGPADRQAAAVRRRVLLVALFSAPVSALIGFALAERATAPLRRLSRRAAVLDPAAAPAGPGGPAGPDGYGFVPERTGTTEVDELSAALALLLTRYDEQARRTAHALDTARAFSADASHELRTPLMSLRTNVDVLAAHPDLPAADRAEIVAELRQDHARLLDLLTALSTLARGDLVQLDAFQPVDLAELVDATAEEARRRHPDTAFTVHAPAELRVFGWESGLRIMMANLLGNAAVHGRTDGAPARVTVRLTADGPSARLTVDDTGPGVPPEDRSAVFQRFHRRRNSPGSGLGLTLVAQQAALHRGTVTLTTPPTPTGCRAEVTLPLPRPDTPTIELPAPRDWLTTHTH</sequence>
<keyword evidence="7 14" id="KW-0418">Kinase</keyword>
<evidence type="ECO:0000256" key="1">
    <source>
        <dbReference type="ARBA" id="ARBA00000085"/>
    </source>
</evidence>
<dbReference type="InterPro" id="IPR036097">
    <property type="entry name" value="HisK_dim/P_sf"/>
</dbReference>
<dbReference type="InterPro" id="IPR004358">
    <property type="entry name" value="Sig_transdc_His_kin-like_C"/>
</dbReference>
<evidence type="ECO:0000313" key="14">
    <source>
        <dbReference type="EMBL" id="MFC5661534.1"/>
    </source>
</evidence>
<dbReference type="SUPFAM" id="SSF55874">
    <property type="entry name" value="ATPase domain of HSP90 chaperone/DNA topoisomerase II/histidine kinase"/>
    <property type="match status" value="1"/>
</dbReference>
<dbReference type="InterPro" id="IPR005467">
    <property type="entry name" value="His_kinase_dom"/>
</dbReference>
<evidence type="ECO:0000256" key="10">
    <source>
        <dbReference type="ARBA" id="ARBA00023136"/>
    </source>
</evidence>
<evidence type="ECO:0000256" key="3">
    <source>
        <dbReference type="ARBA" id="ARBA00012438"/>
    </source>
</evidence>
<dbReference type="PRINTS" id="PR00344">
    <property type="entry name" value="BCTRLSENSOR"/>
</dbReference>
<dbReference type="Pfam" id="PF00512">
    <property type="entry name" value="HisKA"/>
    <property type="match status" value="1"/>
</dbReference>
<dbReference type="InterPro" id="IPR003594">
    <property type="entry name" value="HATPase_dom"/>
</dbReference>
<evidence type="ECO:0000256" key="2">
    <source>
        <dbReference type="ARBA" id="ARBA00004236"/>
    </source>
</evidence>
<reference evidence="15" key="1">
    <citation type="journal article" date="2019" name="Int. J. Syst. Evol. Microbiol.">
        <title>The Global Catalogue of Microorganisms (GCM) 10K type strain sequencing project: providing services to taxonomists for standard genome sequencing and annotation.</title>
        <authorList>
            <consortium name="The Broad Institute Genomics Platform"/>
            <consortium name="The Broad Institute Genome Sequencing Center for Infectious Disease"/>
            <person name="Wu L."/>
            <person name="Ma J."/>
        </authorList>
    </citation>
    <scope>NUCLEOTIDE SEQUENCE [LARGE SCALE GENOMIC DNA]</scope>
    <source>
        <strain evidence="15">CGMCC 4.1437</strain>
    </source>
</reference>
<comment type="catalytic activity">
    <reaction evidence="1">
        <text>ATP + protein L-histidine = ADP + protein N-phospho-L-histidine.</text>
        <dbReference type="EC" id="2.7.13.3"/>
    </reaction>
</comment>
<keyword evidence="6 12" id="KW-0812">Transmembrane</keyword>
<dbReference type="SMART" id="SM00387">
    <property type="entry name" value="HATPase_c"/>
    <property type="match status" value="1"/>
</dbReference>
<dbReference type="EMBL" id="JBHSOF010000001">
    <property type="protein sequence ID" value="MFC5661534.1"/>
    <property type="molecule type" value="Genomic_DNA"/>
</dbReference>
<dbReference type="Gene3D" id="1.10.287.130">
    <property type="match status" value="1"/>
</dbReference>
<dbReference type="GO" id="GO:0016301">
    <property type="term" value="F:kinase activity"/>
    <property type="evidence" value="ECO:0007669"/>
    <property type="project" value="UniProtKB-KW"/>
</dbReference>
<gene>
    <name evidence="14" type="ORF">ACFP3U_00905</name>
</gene>
<evidence type="ECO:0000256" key="9">
    <source>
        <dbReference type="ARBA" id="ARBA00023012"/>
    </source>
</evidence>
<keyword evidence="5" id="KW-0808">Transferase</keyword>
<dbReference type="CDD" id="cd00082">
    <property type="entry name" value="HisKA"/>
    <property type="match status" value="1"/>
</dbReference>
<proteinExistence type="predicted"/>
<dbReference type="PANTHER" id="PTHR45436">
    <property type="entry name" value="SENSOR HISTIDINE KINASE YKOH"/>
    <property type="match status" value="1"/>
</dbReference>